<proteinExistence type="predicted"/>
<evidence type="ECO:0000313" key="3">
    <source>
        <dbReference type="Proteomes" id="UP000316079"/>
    </source>
</evidence>
<feature type="compositionally biased region" description="Basic and acidic residues" evidence="1">
    <location>
        <begin position="38"/>
        <end position="78"/>
    </location>
</feature>
<dbReference type="EMBL" id="SRMA01027338">
    <property type="protein sequence ID" value="TRY54882.1"/>
    <property type="molecule type" value="Genomic_DNA"/>
</dbReference>
<organism evidence="2 3">
    <name type="scientific">Danionella cerebrum</name>
    <dbReference type="NCBI Taxonomy" id="2873325"/>
    <lineage>
        <taxon>Eukaryota</taxon>
        <taxon>Metazoa</taxon>
        <taxon>Chordata</taxon>
        <taxon>Craniata</taxon>
        <taxon>Vertebrata</taxon>
        <taxon>Euteleostomi</taxon>
        <taxon>Actinopterygii</taxon>
        <taxon>Neopterygii</taxon>
        <taxon>Teleostei</taxon>
        <taxon>Ostariophysi</taxon>
        <taxon>Cypriniformes</taxon>
        <taxon>Danionidae</taxon>
        <taxon>Danioninae</taxon>
        <taxon>Danionella</taxon>
    </lineage>
</organism>
<dbReference type="Proteomes" id="UP000316079">
    <property type="component" value="Unassembled WGS sequence"/>
</dbReference>
<evidence type="ECO:0000256" key="1">
    <source>
        <dbReference type="SAM" id="MobiDB-lite"/>
    </source>
</evidence>
<reference evidence="2 3" key="1">
    <citation type="journal article" date="2019" name="Sci. Data">
        <title>Hybrid genome assembly and annotation of Danionella translucida.</title>
        <authorList>
            <person name="Kadobianskyi M."/>
            <person name="Schulze L."/>
            <person name="Schuelke M."/>
            <person name="Judkewitz B."/>
        </authorList>
    </citation>
    <scope>NUCLEOTIDE SEQUENCE [LARGE SCALE GENOMIC DNA]</scope>
    <source>
        <strain evidence="2 3">Bolton</strain>
    </source>
</reference>
<evidence type="ECO:0000313" key="2">
    <source>
        <dbReference type="EMBL" id="TRY54882.1"/>
    </source>
</evidence>
<accession>A0A553MNX9</accession>
<dbReference type="OrthoDB" id="412748at2759"/>
<comment type="caution">
    <text evidence="2">The sequence shown here is derived from an EMBL/GenBank/DDBJ whole genome shotgun (WGS) entry which is preliminary data.</text>
</comment>
<dbReference type="AlphaFoldDB" id="A0A553MNX9"/>
<name>A0A553MNX9_9TELE</name>
<keyword evidence="3" id="KW-1185">Reference proteome</keyword>
<feature type="region of interest" description="Disordered" evidence="1">
    <location>
        <begin position="1"/>
        <end position="78"/>
    </location>
</feature>
<sequence length="78" mass="9117">MLQKETPGTGDSPAGERRDSVGKSSGTGAEIWRFFVNRKSDDFRTMESDERRGEERRGEERRGEERRGEERRGEERRV</sequence>
<protein>
    <submittedName>
        <fullName evidence="2">Uncharacterized protein</fullName>
    </submittedName>
</protein>
<gene>
    <name evidence="2" type="ORF">DNTS_010996</name>
</gene>